<evidence type="ECO:0000256" key="1">
    <source>
        <dbReference type="SAM" id="MobiDB-lite"/>
    </source>
</evidence>
<feature type="region of interest" description="Disordered" evidence="1">
    <location>
        <begin position="1"/>
        <end position="25"/>
    </location>
</feature>
<feature type="compositionally biased region" description="Basic and acidic residues" evidence="1">
    <location>
        <begin position="1"/>
        <end position="12"/>
    </location>
</feature>
<evidence type="ECO:0000313" key="4">
    <source>
        <dbReference type="Proteomes" id="UP001187192"/>
    </source>
</evidence>
<dbReference type="PANTHER" id="PTHR14939">
    <property type="entry name" value="F-BOX ONLY PROTEIN 22"/>
    <property type="match status" value="1"/>
</dbReference>
<protein>
    <recommendedName>
        <fullName evidence="2">FIST C-domain domain-containing protein</fullName>
    </recommendedName>
</protein>
<dbReference type="AlphaFoldDB" id="A0AA88DGS6"/>
<dbReference type="GO" id="GO:0000209">
    <property type="term" value="P:protein polyubiquitination"/>
    <property type="evidence" value="ECO:0007669"/>
    <property type="project" value="TreeGrafter"/>
</dbReference>
<dbReference type="GO" id="GO:0032436">
    <property type="term" value="P:positive regulation of proteasomal ubiquitin-dependent protein catabolic process"/>
    <property type="evidence" value="ECO:0007669"/>
    <property type="project" value="TreeGrafter"/>
</dbReference>
<dbReference type="EMBL" id="BTGU01000064">
    <property type="protein sequence ID" value="GMN56606.1"/>
    <property type="molecule type" value="Genomic_DNA"/>
</dbReference>
<feature type="domain" description="FIST C-domain" evidence="2">
    <location>
        <begin position="408"/>
        <end position="564"/>
    </location>
</feature>
<comment type="caution">
    <text evidence="3">The sequence shown here is derived from an EMBL/GenBank/DDBJ whole genome shotgun (WGS) entry which is preliminary data.</text>
</comment>
<reference evidence="3" key="1">
    <citation type="submission" date="2023-07" db="EMBL/GenBank/DDBJ databases">
        <title>draft genome sequence of fig (Ficus carica).</title>
        <authorList>
            <person name="Takahashi T."/>
            <person name="Nishimura K."/>
        </authorList>
    </citation>
    <scope>NUCLEOTIDE SEQUENCE</scope>
</reference>
<dbReference type="InterPro" id="IPR036047">
    <property type="entry name" value="F-box-like_dom_sf"/>
</dbReference>
<dbReference type="PANTHER" id="PTHR14939:SF5">
    <property type="entry name" value="F-BOX ONLY PROTEIN 22"/>
    <property type="match status" value="1"/>
</dbReference>
<name>A0AA88DGS6_FICCA</name>
<dbReference type="Pfam" id="PF10442">
    <property type="entry name" value="FIST_C"/>
    <property type="match status" value="1"/>
</dbReference>
<evidence type="ECO:0000313" key="3">
    <source>
        <dbReference type="EMBL" id="GMN56606.1"/>
    </source>
</evidence>
<dbReference type="SMART" id="SM01204">
    <property type="entry name" value="FIST_C"/>
    <property type="match status" value="1"/>
</dbReference>
<dbReference type="Gene3D" id="1.20.1280.50">
    <property type="match status" value="1"/>
</dbReference>
<evidence type="ECO:0000259" key="2">
    <source>
        <dbReference type="SMART" id="SM01204"/>
    </source>
</evidence>
<sequence length="595" mass="65451">MNTDPKEMEDPSHVPPSSSSSSRNDTKMLKTTGFSLITDDLLHNILARLPAKSFAWAACVSKSWNQVSSQVLSRPKLASALSLDPSSQVAVTEVVDKVLAEPIRPDFAIVSVGSGFRLFEIFRRISRDLGTRTPIILSTASGIIGRDALTDELKEVKWSNFCGDLSDDDGSITSEDENFGIVLTVGFVPGLKVDVIPLLRSTKVAYTPKNLGRTENRQGENAPPCGTIQAQWVKLPLWMRGIRHVKEILTLVRIFLCCQEPRNALVEKFVLDIRDYTDSVSGCKSPVGIILFGMAQEGLVDMKRILDILDYAMPKETAIVGDERGRFLYRSANESRNFCGSSKYFTDAVALTFARDRNNINGTGNIQFHVALSNGVSAVGPRYKAVSVRMNCSDHSTWLTAKIEGQRAILDGQRILDDINALDDQIDSSDLYIGVMKRRNCSIGSERPRSITSLSFYGVVGGDEEYLYVNGVGIKSGDFFQFYRSDTDAALKSIGCVSLDLKNLKFNESRKNGDQEVFGGFIFSCYGRGDAFFTQDNVDSSPFVENFPGVPFAGIFCGGEIGRGSSSLTEEGRKDNVSSCCLHVYSTVYLVMSYT</sequence>
<dbReference type="InterPro" id="IPR001810">
    <property type="entry name" value="F-box_dom"/>
</dbReference>
<organism evidence="3 4">
    <name type="scientific">Ficus carica</name>
    <name type="common">Common fig</name>
    <dbReference type="NCBI Taxonomy" id="3494"/>
    <lineage>
        <taxon>Eukaryota</taxon>
        <taxon>Viridiplantae</taxon>
        <taxon>Streptophyta</taxon>
        <taxon>Embryophyta</taxon>
        <taxon>Tracheophyta</taxon>
        <taxon>Spermatophyta</taxon>
        <taxon>Magnoliopsida</taxon>
        <taxon>eudicotyledons</taxon>
        <taxon>Gunneridae</taxon>
        <taxon>Pentapetalae</taxon>
        <taxon>rosids</taxon>
        <taxon>fabids</taxon>
        <taxon>Rosales</taxon>
        <taxon>Moraceae</taxon>
        <taxon>Ficeae</taxon>
        <taxon>Ficus</taxon>
    </lineage>
</organism>
<keyword evidence="4" id="KW-1185">Reference proteome</keyword>
<dbReference type="InterPro" id="IPR019494">
    <property type="entry name" value="FIST_C"/>
</dbReference>
<accession>A0AA88DGS6</accession>
<gene>
    <name evidence="3" type="ORF">TIFTF001_025715</name>
</gene>
<dbReference type="Pfam" id="PF00646">
    <property type="entry name" value="F-box"/>
    <property type="match status" value="1"/>
</dbReference>
<dbReference type="SUPFAM" id="SSF81383">
    <property type="entry name" value="F-box domain"/>
    <property type="match status" value="1"/>
</dbReference>
<dbReference type="Proteomes" id="UP001187192">
    <property type="component" value="Unassembled WGS sequence"/>
</dbReference>
<proteinExistence type="predicted"/>